<dbReference type="SUPFAM" id="SSF51905">
    <property type="entry name" value="FAD/NAD(P)-binding domain"/>
    <property type="match status" value="1"/>
</dbReference>
<proteinExistence type="predicted"/>
<gene>
    <name evidence="2" type="ORF">E4K65_05555</name>
</gene>
<organism evidence="2 3">
    <name type="scientific">Bradyrhizobium niftali</name>
    <dbReference type="NCBI Taxonomy" id="2560055"/>
    <lineage>
        <taxon>Bacteria</taxon>
        <taxon>Pseudomonadati</taxon>
        <taxon>Pseudomonadota</taxon>
        <taxon>Alphaproteobacteria</taxon>
        <taxon>Hyphomicrobiales</taxon>
        <taxon>Nitrobacteraceae</taxon>
        <taxon>Bradyrhizobium</taxon>
    </lineage>
</organism>
<dbReference type="AlphaFoldDB" id="A0A4Y9M3J1"/>
<dbReference type="PRINTS" id="PR00420">
    <property type="entry name" value="RNGMNOXGNASE"/>
</dbReference>
<dbReference type="SUPFAM" id="SSF54373">
    <property type="entry name" value="FAD-linked reductases, C-terminal domain"/>
    <property type="match status" value="1"/>
</dbReference>
<dbReference type="Proteomes" id="UP000297966">
    <property type="component" value="Unassembled WGS sequence"/>
</dbReference>
<evidence type="ECO:0000313" key="2">
    <source>
        <dbReference type="EMBL" id="TFV49662.1"/>
    </source>
</evidence>
<dbReference type="NCBIfam" id="NF005566">
    <property type="entry name" value="PRK07236.1"/>
    <property type="match status" value="1"/>
</dbReference>
<protein>
    <recommendedName>
        <fullName evidence="1">2,6-dihydroxypyridine 3-monooxygenase substrate binding domain-containing protein</fullName>
    </recommendedName>
</protein>
<keyword evidence="3" id="KW-1185">Reference proteome</keyword>
<comment type="caution">
    <text evidence="2">The sequence shown here is derived from an EMBL/GenBank/DDBJ whole genome shotgun (WGS) entry which is preliminary data.</text>
</comment>
<dbReference type="InterPro" id="IPR036188">
    <property type="entry name" value="FAD/NAD-bd_sf"/>
</dbReference>
<evidence type="ECO:0000313" key="3">
    <source>
        <dbReference type="Proteomes" id="UP000297966"/>
    </source>
</evidence>
<accession>A0A4Y9M3J1</accession>
<dbReference type="Pfam" id="PF22607">
    <property type="entry name" value="FAD_binding-like"/>
    <property type="match status" value="1"/>
</dbReference>
<dbReference type="InterPro" id="IPR054707">
    <property type="entry name" value="DhpH_subs-bd"/>
</dbReference>
<evidence type="ECO:0000259" key="1">
    <source>
        <dbReference type="Pfam" id="PF22607"/>
    </source>
</evidence>
<dbReference type="PANTHER" id="PTHR47469:SF2">
    <property type="entry name" value="OS06G0597600 PROTEIN"/>
    <property type="match status" value="1"/>
</dbReference>
<dbReference type="InterPro" id="IPR053212">
    <property type="entry name" value="DHP_3-monooxygenase"/>
</dbReference>
<reference evidence="2 3" key="1">
    <citation type="submission" date="2019-03" db="EMBL/GenBank/DDBJ databases">
        <title>Bradyrhizobium diversity isolated from nodules of Chamaecrista fasciculata.</title>
        <authorList>
            <person name="Klepa M.S."/>
            <person name="Urquiaga M.O."/>
            <person name="Hungria M."/>
            <person name="Delamuta J.R."/>
        </authorList>
    </citation>
    <scope>NUCLEOTIDE SEQUENCE [LARGE SCALE GENOMIC DNA]</scope>
    <source>
        <strain evidence="2 3">CNPSo 3448</strain>
    </source>
</reference>
<dbReference type="RefSeq" id="WP_135173309.1">
    <property type="nucleotide sequence ID" value="NZ_SPQT01000002.1"/>
</dbReference>
<name>A0A4Y9M3J1_9BRAD</name>
<dbReference type="PANTHER" id="PTHR47469">
    <property type="entry name" value="MONOOXYGENASE-LIKE"/>
    <property type="match status" value="1"/>
</dbReference>
<dbReference type="OrthoDB" id="5499180at2"/>
<sequence length="406" mass="43778">MILGDFTLEKRMSWHAEHGFTVTIGGGSVAGLCNAIALRKIGATVRIYERVPGPMMARGAGIVVQGELTRLLAENGAGALPRTSCQGRRYLDYDGGDGTLEEAPQDFTSWEAIHAALRAAVPDECYRAGSEVTAVTQTTSKVAATLVDGTIVESDLFLSADGSGSATRRRMLPDVAARYAGYVAWRGVLDERDVPGELLSFFHDRFTFSEARSGGHMLAYFIPGRDGAIAAGSRRLNWVWYVHVSPADLAGVLTDKNCTRHRSSIPRGALPDGAIAALKARAPREIHPKMAALVSETPDPFLQTIVDVRVPKTLFGRILLTGDAAFVVRPHTAGGTAKAAYEAASLARALNSARANVDVALLSAERQQLEYGNALYEYGLALGNRWLRDRRADQLDLARNEPTSKE</sequence>
<dbReference type="Gene3D" id="3.50.50.60">
    <property type="entry name" value="FAD/NAD(P)-binding domain"/>
    <property type="match status" value="2"/>
</dbReference>
<feature type="domain" description="2,6-dihydroxypyridine 3-monooxygenase substrate binding" evidence="1">
    <location>
        <begin position="179"/>
        <end position="307"/>
    </location>
</feature>
<dbReference type="EMBL" id="SPQT01000002">
    <property type="protein sequence ID" value="TFV49662.1"/>
    <property type="molecule type" value="Genomic_DNA"/>
</dbReference>